<dbReference type="PANTHER" id="PTHR37422:SF13">
    <property type="entry name" value="LIPOPOLYSACCHARIDE BIOSYNTHESIS PROTEIN PA4999-RELATED"/>
    <property type="match status" value="1"/>
</dbReference>
<keyword evidence="4 5" id="KW-0472">Membrane</keyword>
<dbReference type="InterPro" id="IPR007016">
    <property type="entry name" value="O-antigen_ligase-rel_domated"/>
</dbReference>
<accession>A0AAX2ACB1</accession>
<dbReference type="EMBL" id="NXID01000086">
    <property type="protein sequence ID" value="RXK12364.1"/>
    <property type="molecule type" value="Genomic_DNA"/>
</dbReference>
<name>A0AAX2ACB1_9BACT</name>
<feature type="transmembrane region" description="Helical" evidence="5">
    <location>
        <begin position="142"/>
        <end position="159"/>
    </location>
</feature>
<keyword evidence="3 5" id="KW-1133">Transmembrane helix</keyword>
<keyword evidence="2 5" id="KW-0812">Transmembrane</keyword>
<dbReference type="RefSeq" id="WP_164968746.1">
    <property type="nucleotide sequence ID" value="NZ_NXID01000086.1"/>
</dbReference>
<dbReference type="Proteomes" id="UP000290092">
    <property type="component" value="Unassembled WGS sequence"/>
</dbReference>
<dbReference type="GO" id="GO:0016020">
    <property type="term" value="C:membrane"/>
    <property type="evidence" value="ECO:0007669"/>
    <property type="project" value="UniProtKB-SubCell"/>
</dbReference>
<organism evidence="7 8">
    <name type="scientific">Malaciobacter mytili LMG 24559</name>
    <dbReference type="NCBI Taxonomy" id="1032238"/>
    <lineage>
        <taxon>Bacteria</taxon>
        <taxon>Pseudomonadati</taxon>
        <taxon>Campylobacterota</taxon>
        <taxon>Epsilonproteobacteria</taxon>
        <taxon>Campylobacterales</taxon>
        <taxon>Arcobacteraceae</taxon>
        <taxon>Malaciobacter</taxon>
    </lineage>
</organism>
<evidence type="ECO:0000313" key="7">
    <source>
        <dbReference type="EMBL" id="RXK12364.1"/>
    </source>
</evidence>
<evidence type="ECO:0000256" key="2">
    <source>
        <dbReference type="ARBA" id="ARBA00022692"/>
    </source>
</evidence>
<evidence type="ECO:0000256" key="1">
    <source>
        <dbReference type="ARBA" id="ARBA00004141"/>
    </source>
</evidence>
<feature type="transmembrane region" description="Helical" evidence="5">
    <location>
        <begin position="168"/>
        <end position="186"/>
    </location>
</feature>
<reference evidence="7 8" key="1">
    <citation type="submission" date="2017-09" db="EMBL/GenBank/DDBJ databases">
        <title>Genomics of the genus Arcobacter.</title>
        <authorList>
            <person name="Perez-Cataluna A."/>
            <person name="Figueras M.J."/>
            <person name="Salas-Masso N."/>
        </authorList>
    </citation>
    <scope>NUCLEOTIDE SEQUENCE [LARGE SCALE GENOMIC DNA]</scope>
    <source>
        <strain evidence="7 8">CECT 7386</strain>
    </source>
</reference>
<feature type="domain" description="O-antigen ligase-related" evidence="6">
    <location>
        <begin position="127"/>
        <end position="285"/>
    </location>
</feature>
<feature type="transmembrane region" description="Helical" evidence="5">
    <location>
        <begin position="56"/>
        <end position="79"/>
    </location>
</feature>
<feature type="transmembrane region" description="Helical" evidence="5">
    <location>
        <begin position="121"/>
        <end position="136"/>
    </location>
</feature>
<gene>
    <name evidence="7" type="ORF">CP985_14510</name>
</gene>
<evidence type="ECO:0000256" key="3">
    <source>
        <dbReference type="ARBA" id="ARBA00022989"/>
    </source>
</evidence>
<sequence>IILFLFIIFTYISSLWSSSFKDAFSYVNSFHKYYFLFIPVLFTSLNVNEAKNCIKVLVFSFFSYSVFSLLIFLGLFEIVDNGSNIDNPKGIMGYAIVTQYMLIGTIASFIFAIFSKKEHKIFYYTMSIVCFFSLFVNNSRTAQVSLILSIITIFIIYYKKELFNIKKLLISLLVLVSVLTISFFIIEKTNKMDRFENALNQIKKIYYTNKFDGSLGLRIYFNKVGIEALKEHPLLGFGPEDNVEYLKNYQENDKNYTYQKIFSTYHSEHFDLITRYGLIGYFLLVLSILYLIYKLKNINKEYYLISLCIYVPIFYISLANATFAKKPINYILISVFVLLSVIAYRSFLENKDIKDDNITK</sequence>
<feature type="transmembrane region" description="Helical" evidence="5">
    <location>
        <begin position="91"/>
        <end position="114"/>
    </location>
</feature>
<dbReference type="PANTHER" id="PTHR37422">
    <property type="entry name" value="TEICHURONIC ACID BIOSYNTHESIS PROTEIN TUAE"/>
    <property type="match status" value="1"/>
</dbReference>
<comment type="subcellular location">
    <subcellularLocation>
        <location evidence="1">Membrane</location>
        <topology evidence="1">Multi-pass membrane protein</topology>
    </subcellularLocation>
</comment>
<dbReference type="Pfam" id="PF04932">
    <property type="entry name" value="Wzy_C"/>
    <property type="match status" value="1"/>
</dbReference>
<evidence type="ECO:0000256" key="5">
    <source>
        <dbReference type="SAM" id="Phobius"/>
    </source>
</evidence>
<comment type="caution">
    <text evidence="7">The sequence shown here is derived from an EMBL/GenBank/DDBJ whole genome shotgun (WGS) entry which is preliminary data.</text>
</comment>
<proteinExistence type="predicted"/>
<evidence type="ECO:0000313" key="8">
    <source>
        <dbReference type="Proteomes" id="UP000290092"/>
    </source>
</evidence>
<feature type="transmembrane region" description="Helical" evidence="5">
    <location>
        <begin position="327"/>
        <end position="344"/>
    </location>
</feature>
<dbReference type="InterPro" id="IPR051533">
    <property type="entry name" value="WaaL-like"/>
</dbReference>
<dbReference type="AlphaFoldDB" id="A0AAX2ACB1"/>
<feature type="transmembrane region" description="Helical" evidence="5">
    <location>
        <begin position="273"/>
        <end position="293"/>
    </location>
</feature>
<feature type="transmembrane region" description="Helical" evidence="5">
    <location>
        <begin position="302"/>
        <end position="321"/>
    </location>
</feature>
<evidence type="ECO:0000259" key="6">
    <source>
        <dbReference type="Pfam" id="PF04932"/>
    </source>
</evidence>
<feature type="transmembrane region" description="Helical" evidence="5">
    <location>
        <begin position="33"/>
        <end position="49"/>
    </location>
</feature>
<keyword evidence="8" id="KW-1185">Reference proteome</keyword>
<feature type="non-terminal residue" evidence="7">
    <location>
        <position position="1"/>
    </location>
</feature>
<protein>
    <recommendedName>
        <fullName evidence="6">O-antigen ligase-related domain-containing protein</fullName>
    </recommendedName>
</protein>
<evidence type="ECO:0000256" key="4">
    <source>
        <dbReference type="ARBA" id="ARBA00023136"/>
    </source>
</evidence>